<reference evidence="1 2" key="1">
    <citation type="submission" date="2013-01" db="EMBL/GenBank/DDBJ databases">
        <authorList>
            <person name="Harkins D.M."/>
            <person name="Durkin A.S."/>
            <person name="Brinkac L.M."/>
            <person name="Haft D.H."/>
            <person name="Selengut J.D."/>
            <person name="Sanka R."/>
            <person name="DePew J."/>
            <person name="Purushe J."/>
            <person name="Hartskeerl R.A."/>
            <person name="Ahmed A."/>
            <person name="van der Linden H."/>
            <person name="Goris M.G.A."/>
            <person name="Vinetz J.M."/>
            <person name="Sutton G.G."/>
            <person name="Nierman W.C."/>
            <person name="Fouts D.E."/>
        </authorList>
    </citation>
    <scope>NUCLEOTIDE SEQUENCE [LARGE SCALE GENOMIC DNA]</scope>
    <source>
        <strain evidence="1 2">TE 1992</strain>
    </source>
</reference>
<evidence type="ECO:0000313" key="1">
    <source>
        <dbReference type="EMBL" id="EMF44153.1"/>
    </source>
</evidence>
<evidence type="ECO:0000313" key="2">
    <source>
        <dbReference type="Proteomes" id="UP000011754"/>
    </source>
</evidence>
<accession>M3DSM1</accession>
<dbReference type="AlphaFoldDB" id="M3DSM1"/>
<organism evidence="1 2">
    <name type="scientific">Leptospira interrogans serovar Lora str. TE 1992</name>
    <dbReference type="NCBI Taxonomy" id="1193028"/>
    <lineage>
        <taxon>Bacteria</taxon>
        <taxon>Pseudomonadati</taxon>
        <taxon>Spirochaetota</taxon>
        <taxon>Spirochaetia</taxon>
        <taxon>Leptospirales</taxon>
        <taxon>Leptospiraceae</taxon>
        <taxon>Leptospira</taxon>
    </lineage>
</organism>
<comment type="caution">
    <text evidence="1">The sequence shown here is derived from an EMBL/GenBank/DDBJ whole genome shotgun (WGS) entry which is preliminary data.</text>
</comment>
<gene>
    <name evidence="1" type="ORF">LEP1GSC067_0603</name>
</gene>
<protein>
    <submittedName>
        <fullName evidence="1">Uncharacterized protein</fullName>
    </submittedName>
</protein>
<sequence length="68" mass="7902">MPRSLRIARDNSMPRSLRIARDNSMPRSLRIARDNSMPRSLRIARQVLGHVVNSKLFYSGLIEYSNFI</sequence>
<dbReference type="EMBL" id="AKWW02000017">
    <property type="protein sequence ID" value="EMF44153.1"/>
    <property type="molecule type" value="Genomic_DNA"/>
</dbReference>
<proteinExistence type="predicted"/>
<dbReference type="Proteomes" id="UP000011754">
    <property type="component" value="Unassembled WGS sequence"/>
</dbReference>
<name>M3DSM1_LEPIR</name>